<dbReference type="Gene3D" id="3.30.700.10">
    <property type="entry name" value="Glycoprotein, Type 4 Pilin"/>
    <property type="match status" value="1"/>
</dbReference>
<dbReference type="Pfam" id="PF07963">
    <property type="entry name" value="N_methyl"/>
    <property type="match status" value="1"/>
</dbReference>
<dbReference type="AlphaFoldDB" id="F0SLT8"/>
<evidence type="ECO:0000313" key="3">
    <source>
        <dbReference type="EMBL" id="ADY58829.1"/>
    </source>
</evidence>
<keyword evidence="4" id="KW-1185">Reference proteome</keyword>
<reference evidence="4" key="1">
    <citation type="submission" date="2011-02" db="EMBL/GenBank/DDBJ databases">
        <title>The complete genome of Planctomyces brasiliensis DSM 5305.</title>
        <authorList>
            <person name="Lucas S."/>
            <person name="Copeland A."/>
            <person name="Lapidus A."/>
            <person name="Bruce D."/>
            <person name="Goodwin L."/>
            <person name="Pitluck S."/>
            <person name="Kyrpides N."/>
            <person name="Mavromatis K."/>
            <person name="Pagani I."/>
            <person name="Ivanova N."/>
            <person name="Ovchinnikova G."/>
            <person name="Lu M."/>
            <person name="Detter J.C."/>
            <person name="Han C."/>
            <person name="Land M."/>
            <person name="Hauser L."/>
            <person name="Markowitz V."/>
            <person name="Cheng J.-F."/>
            <person name="Hugenholtz P."/>
            <person name="Woyke T."/>
            <person name="Wu D."/>
            <person name="Tindall B."/>
            <person name="Pomrenke H.G."/>
            <person name="Brambilla E."/>
            <person name="Klenk H.-P."/>
            <person name="Eisen J.A."/>
        </authorList>
    </citation>
    <scope>NUCLEOTIDE SEQUENCE [LARGE SCALE GENOMIC DNA]</scope>
    <source>
        <strain evidence="4">ATCC 49424 / DSM 5305 / JCM 21570 / NBRC 103401 / IFAM 1448</strain>
    </source>
</reference>
<name>F0SLT8_RUBBR</name>
<organism evidence="3 4">
    <name type="scientific">Rubinisphaera brasiliensis (strain ATCC 49424 / DSM 5305 / JCM 21570 / IAM 15109 / NBRC 103401 / IFAM 1448)</name>
    <name type="common">Planctomyces brasiliensis</name>
    <dbReference type="NCBI Taxonomy" id="756272"/>
    <lineage>
        <taxon>Bacteria</taxon>
        <taxon>Pseudomonadati</taxon>
        <taxon>Planctomycetota</taxon>
        <taxon>Planctomycetia</taxon>
        <taxon>Planctomycetales</taxon>
        <taxon>Planctomycetaceae</taxon>
        <taxon>Rubinisphaera</taxon>
    </lineage>
</organism>
<dbReference type="OrthoDB" id="210622at2"/>
<dbReference type="Proteomes" id="UP000006860">
    <property type="component" value="Chromosome"/>
</dbReference>
<dbReference type="eggNOG" id="COG4968">
    <property type="taxonomic scope" value="Bacteria"/>
</dbReference>
<feature type="transmembrane region" description="Helical" evidence="1">
    <location>
        <begin position="12"/>
        <end position="34"/>
    </location>
</feature>
<dbReference type="NCBIfam" id="TIGR02532">
    <property type="entry name" value="IV_pilin_GFxxxE"/>
    <property type="match status" value="1"/>
</dbReference>
<dbReference type="STRING" id="756272.Plabr_1216"/>
<proteinExistence type="predicted"/>
<evidence type="ECO:0000256" key="1">
    <source>
        <dbReference type="SAM" id="Phobius"/>
    </source>
</evidence>
<dbReference type="NCBIfam" id="TIGR04294">
    <property type="entry name" value="pre_pil_HX9DG"/>
    <property type="match status" value="1"/>
</dbReference>
<keyword evidence="1" id="KW-1133">Transmembrane helix</keyword>
<dbReference type="InterPro" id="IPR045584">
    <property type="entry name" value="Pilin-like"/>
</dbReference>
<evidence type="ECO:0000259" key="2">
    <source>
        <dbReference type="Pfam" id="PF07596"/>
    </source>
</evidence>
<dbReference type="PANTHER" id="PTHR30093:SF2">
    <property type="entry name" value="TYPE II SECRETION SYSTEM PROTEIN H"/>
    <property type="match status" value="1"/>
</dbReference>
<keyword evidence="1" id="KW-0812">Transmembrane</keyword>
<dbReference type="InterPro" id="IPR011453">
    <property type="entry name" value="DUF1559"/>
</dbReference>
<dbReference type="KEGG" id="pbs:Plabr_1216"/>
<sequence>MACSRTRRLGFTLIELLVVIAIIAILVALLLPAVQQAREAARRSSCKNNLKQMGLALHNYHDTHGVFPPGYVINPTFSTPCSSANGANGYGWGTMILPFLEQSAMYDALKSETDGFAQNRSWSCDGGQIARDLVSQPIAAFVCPSDAKGPTSTTANASGNCAAKSNYIGISGSDTQDACNNSDGMFYGNSKIRMRDITDGTSNTLMVGEREAKSNTRRRDGIWVGTNGSKDNFFDNIGHGYAIAPTGSSDAGIRVRTKINYDGTADNVAYSSFHKGGAQFVLADGSVRFLSENMNEQNFAWLGQRNDGQVLGEF</sequence>
<dbReference type="InterPro" id="IPR012902">
    <property type="entry name" value="N_methyl_site"/>
</dbReference>
<dbReference type="Pfam" id="PF07596">
    <property type="entry name" value="SBP_bac_10"/>
    <property type="match status" value="1"/>
</dbReference>
<dbReference type="HOGENOM" id="CLU_041661_0_0_0"/>
<accession>F0SLT8</accession>
<dbReference type="SUPFAM" id="SSF54523">
    <property type="entry name" value="Pili subunits"/>
    <property type="match status" value="1"/>
</dbReference>
<evidence type="ECO:0000313" key="4">
    <source>
        <dbReference type="Proteomes" id="UP000006860"/>
    </source>
</evidence>
<feature type="domain" description="DUF1559" evidence="2">
    <location>
        <begin position="35"/>
        <end position="296"/>
    </location>
</feature>
<dbReference type="EMBL" id="CP002546">
    <property type="protein sequence ID" value="ADY58829.1"/>
    <property type="molecule type" value="Genomic_DNA"/>
</dbReference>
<protein>
    <recommendedName>
        <fullName evidence="2">DUF1559 domain-containing protein</fullName>
    </recommendedName>
</protein>
<dbReference type="PANTHER" id="PTHR30093">
    <property type="entry name" value="GENERAL SECRETION PATHWAY PROTEIN G"/>
    <property type="match status" value="1"/>
</dbReference>
<gene>
    <name evidence="3" type="ordered locus">Plabr_1216</name>
</gene>
<dbReference type="RefSeq" id="WP_013627562.1">
    <property type="nucleotide sequence ID" value="NC_015174.1"/>
</dbReference>
<keyword evidence="1" id="KW-0472">Membrane</keyword>
<dbReference type="InterPro" id="IPR027558">
    <property type="entry name" value="Pre_pil_HX9DG_C"/>
</dbReference>